<protein>
    <submittedName>
        <fullName evidence="2">Uncharacterized protein</fullName>
    </submittedName>
</protein>
<dbReference type="EMBL" id="JABFTP020000062">
    <property type="protein sequence ID" value="KAL3274705.1"/>
    <property type="molecule type" value="Genomic_DNA"/>
</dbReference>
<proteinExistence type="predicted"/>
<feature type="non-terminal residue" evidence="2">
    <location>
        <position position="140"/>
    </location>
</feature>
<name>A0ABD2N7Z2_9CUCU</name>
<feature type="region of interest" description="Disordered" evidence="1">
    <location>
        <begin position="113"/>
        <end position="140"/>
    </location>
</feature>
<comment type="caution">
    <text evidence="2">The sequence shown here is derived from an EMBL/GenBank/DDBJ whole genome shotgun (WGS) entry which is preliminary data.</text>
</comment>
<sequence length="140" mass="15518">MMNEMEIDQVLSEHNYAKKDSFVTIYHVDQPPEKAVNTYQESKMRFQGELKKGNFIKLLAPSESICCVLDIEDNSEQSLSVSEKSKPASSEDPTCYQHKLKKAALALKSASDAKAISASDNSVPTTSTTPRESINSDNKE</sequence>
<evidence type="ECO:0000313" key="3">
    <source>
        <dbReference type="Proteomes" id="UP001516400"/>
    </source>
</evidence>
<evidence type="ECO:0000313" key="2">
    <source>
        <dbReference type="EMBL" id="KAL3274705.1"/>
    </source>
</evidence>
<keyword evidence="3" id="KW-1185">Reference proteome</keyword>
<dbReference type="Proteomes" id="UP001516400">
    <property type="component" value="Unassembled WGS sequence"/>
</dbReference>
<gene>
    <name evidence="2" type="ORF">HHI36_016082</name>
</gene>
<feature type="compositionally biased region" description="Polar residues" evidence="1">
    <location>
        <begin position="120"/>
        <end position="140"/>
    </location>
</feature>
<dbReference type="AlphaFoldDB" id="A0ABD2N7Z2"/>
<accession>A0ABD2N7Z2</accession>
<reference evidence="2 3" key="1">
    <citation type="journal article" date="2021" name="BMC Biol.">
        <title>Horizontally acquired antibacterial genes associated with adaptive radiation of ladybird beetles.</title>
        <authorList>
            <person name="Li H.S."/>
            <person name="Tang X.F."/>
            <person name="Huang Y.H."/>
            <person name="Xu Z.Y."/>
            <person name="Chen M.L."/>
            <person name="Du X.Y."/>
            <person name="Qiu B.Y."/>
            <person name="Chen P.T."/>
            <person name="Zhang W."/>
            <person name="Slipinski A."/>
            <person name="Escalona H.E."/>
            <person name="Waterhouse R.M."/>
            <person name="Zwick A."/>
            <person name="Pang H."/>
        </authorList>
    </citation>
    <scope>NUCLEOTIDE SEQUENCE [LARGE SCALE GENOMIC DNA]</scope>
    <source>
        <strain evidence="2">SYSU2018</strain>
    </source>
</reference>
<organism evidence="2 3">
    <name type="scientific">Cryptolaemus montrouzieri</name>
    <dbReference type="NCBI Taxonomy" id="559131"/>
    <lineage>
        <taxon>Eukaryota</taxon>
        <taxon>Metazoa</taxon>
        <taxon>Ecdysozoa</taxon>
        <taxon>Arthropoda</taxon>
        <taxon>Hexapoda</taxon>
        <taxon>Insecta</taxon>
        <taxon>Pterygota</taxon>
        <taxon>Neoptera</taxon>
        <taxon>Endopterygota</taxon>
        <taxon>Coleoptera</taxon>
        <taxon>Polyphaga</taxon>
        <taxon>Cucujiformia</taxon>
        <taxon>Coccinelloidea</taxon>
        <taxon>Coccinellidae</taxon>
        <taxon>Scymninae</taxon>
        <taxon>Scymnini</taxon>
        <taxon>Cryptolaemus</taxon>
    </lineage>
</organism>
<evidence type="ECO:0000256" key="1">
    <source>
        <dbReference type="SAM" id="MobiDB-lite"/>
    </source>
</evidence>